<organism evidence="1 2">
    <name type="scientific">Amycolatopsis deserti</name>
    <dbReference type="NCBI Taxonomy" id="185696"/>
    <lineage>
        <taxon>Bacteria</taxon>
        <taxon>Bacillati</taxon>
        <taxon>Actinomycetota</taxon>
        <taxon>Actinomycetes</taxon>
        <taxon>Pseudonocardiales</taxon>
        <taxon>Pseudonocardiaceae</taxon>
        <taxon>Amycolatopsis</taxon>
    </lineage>
</organism>
<name>A0ABQ3IXI9_9PSEU</name>
<comment type="caution">
    <text evidence="1">The sequence shown here is derived from an EMBL/GenBank/DDBJ whole genome shotgun (WGS) entry which is preliminary data.</text>
</comment>
<evidence type="ECO:0000313" key="1">
    <source>
        <dbReference type="EMBL" id="GHE94658.1"/>
    </source>
</evidence>
<accession>A0ABQ3IXI9</accession>
<sequence>MPRLILLNGPPACGKSTLAGRYVDEHPLALNLDDDRLRSLISRWRDDPRTAGRLARDVALAAARAHLTSGHDVVVPQFLGRTTFIEQLDGLAREVDATFHEIVLLDSKENTLRRFAERTRAAADPLHVEAQEMIERGGGFDDLPVMYDRLMAVIAARPAARIVHIEEGQVDRTYQALLRNLE</sequence>
<dbReference type="Gene3D" id="3.40.50.300">
    <property type="entry name" value="P-loop containing nucleotide triphosphate hydrolases"/>
    <property type="match status" value="1"/>
</dbReference>
<proteinExistence type="predicted"/>
<evidence type="ECO:0008006" key="3">
    <source>
        <dbReference type="Google" id="ProtNLM"/>
    </source>
</evidence>
<evidence type="ECO:0000313" key="2">
    <source>
        <dbReference type="Proteomes" id="UP000605897"/>
    </source>
</evidence>
<gene>
    <name evidence="1" type="ORF">GCM10017786_29650</name>
</gene>
<dbReference type="EMBL" id="BNAU01000002">
    <property type="protein sequence ID" value="GHE94658.1"/>
    <property type="molecule type" value="Genomic_DNA"/>
</dbReference>
<dbReference type="InterPro" id="IPR027417">
    <property type="entry name" value="P-loop_NTPase"/>
</dbReference>
<protein>
    <recommendedName>
        <fullName evidence="3">UDP-N-acetylglucosamine kinase</fullName>
    </recommendedName>
</protein>
<keyword evidence="2" id="KW-1185">Reference proteome</keyword>
<dbReference type="SUPFAM" id="SSF52540">
    <property type="entry name" value="P-loop containing nucleoside triphosphate hydrolases"/>
    <property type="match status" value="1"/>
</dbReference>
<dbReference type="Proteomes" id="UP000605897">
    <property type="component" value="Unassembled WGS sequence"/>
</dbReference>
<dbReference type="RefSeq" id="WP_191245052.1">
    <property type="nucleotide sequence ID" value="NZ_BNAU01000002.1"/>
</dbReference>
<reference evidence="2" key="1">
    <citation type="journal article" date="2019" name="Int. J. Syst. Evol. Microbiol.">
        <title>The Global Catalogue of Microorganisms (GCM) 10K type strain sequencing project: providing services to taxonomists for standard genome sequencing and annotation.</title>
        <authorList>
            <consortium name="The Broad Institute Genomics Platform"/>
            <consortium name="The Broad Institute Genome Sequencing Center for Infectious Disease"/>
            <person name="Wu L."/>
            <person name="Ma J."/>
        </authorList>
    </citation>
    <scope>NUCLEOTIDE SEQUENCE [LARGE SCALE GENOMIC DNA]</scope>
    <source>
        <strain evidence="2">CGMCC 4.7677</strain>
    </source>
</reference>
<dbReference type="Pfam" id="PF13671">
    <property type="entry name" value="AAA_33"/>
    <property type="match status" value="1"/>
</dbReference>